<comment type="subcellular location">
    <subcellularLocation>
        <location evidence="9">Cell membrane</location>
        <topology evidence="9">Multi-pass membrane protein</topology>
    </subcellularLocation>
    <subcellularLocation>
        <location evidence="1">Membrane</location>
        <topology evidence="1">Multi-pass membrane protein</topology>
    </subcellularLocation>
</comment>
<keyword evidence="8 9" id="KW-0407">Ion channel</keyword>
<dbReference type="InterPro" id="IPR037673">
    <property type="entry name" value="MSC/AndL"/>
</dbReference>
<reference evidence="12 14" key="3">
    <citation type="submission" date="2014-01" db="EMBL/GenBank/DDBJ databases">
        <title>Draft genome sequencing of Bacillus alcalophilus CGMCC 1.3604.</title>
        <authorList>
            <person name="Yang J."/>
            <person name="Diao L."/>
            <person name="Yang S."/>
        </authorList>
    </citation>
    <scope>NUCLEOTIDE SEQUENCE [LARGE SCALE GENOMIC DNA]</scope>
    <source>
        <strain evidence="12 14">CGMCC 1.3604</strain>
    </source>
</reference>
<dbReference type="NCBIfam" id="NF001843">
    <property type="entry name" value="PRK00567.1-4"/>
    <property type="match status" value="1"/>
</dbReference>
<evidence type="ECO:0000313" key="12">
    <source>
        <dbReference type="EMBL" id="THG88713.1"/>
    </source>
</evidence>
<sequence length="124" mass="13885">MWKEFKEFAIKGNVVDLAVAVVIATAFGSIVSALVDNIIMPFVGVLVGGIDFSNLSYLVGDAVIQYGLFIQAIVDFFIIALALFVFVKVINRLKRKEEEVEEEVDPQVELLTEIRDLLKKEQNH</sequence>
<reference evidence="11 13" key="2">
    <citation type="journal article" date="2014" name="Genome Announc.">
        <title>Draft Genome Sequence of Bacillus alcalophilus AV1934, a Classic Alkaliphile Isolated from Human Feces in 1934.</title>
        <authorList>
            <person name="Attie O."/>
            <person name="Jayaprakash A."/>
            <person name="Shah H."/>
            <person name="Paulsen I.T."/>
            <person name="Morino M."/>
            <person name="Takahashi Y."/>
            <person name="Narumi I."/>
            <person name="Sachidanandam R."/>
            <person name="Satoh K."/>
            <person name="Ito M."/>
            <person name="Krulwich T.A."/>
        </authorList>
    </citation>
    <scope>NUCLEOTIDE SEQUENCE [LARGE SCALE GENOMIC DNA]</scope>
    <source>
        <strain evidence="11 13">AV1934</strain>
    </source>
</reference>
<dbReference type="EMBL" id="JX399493">
    <property type="protein sequence ID" value="AFV25916.1"/>
    <property type="molecule type" value="Genomic_DNA"/>
</dbReference>
<accession>J8TGF4</accession>
<dbReference type="SUPFAM" id="SSF81330">
    <property type="entry name" value="Gated mechanosensitive channel"/>
    <property type="match status" value="1"/>
</dbReference>
<feature type="transmembrane region" description="Helical" evidence="9">
    <location>
        <begin position="12"/>
        <end position="35"/>
    </location>
</feature>
<reference evidence="10" key="1">
    <citation type="submission" date="2012-07" db="EMBL/GenBank/DDBJ databases">
        <title>A Draft Genome for Bacillus alcalophilus strain ATCC 27647.</title>
        <authorList>
            <person name="Attie O."/>
            <person name="Jayaprakash A."/>
            <person name="Sachidanandam R."/>
            <person name="Shah H."/>
            <person name="Paulsen I."/>
            <person name="Morino M."/>
            <person name="Ito M."/>
            <person name="Krulwich T."/>
        </authorList>
    </citation>
    <scope>NUCLEOTIDE SEQUENCE</scope>
    <source>
        <strain evidence="10">ATCC 27647</strain>
    </source>
</reference>
<protein>
    <recommendedName>
        <fullName evidence="9">Large-conductance mechanosensitive channel</fullName>
    </recommendedName>
</protein>
<dbReference type="GO" id="GO:0008381">
    <property type="term" value="F:mechanosensitive monoatomic ion channel activity"/>
    <property type="evidence" value="ECO:0007669"/>
    <property type="project" value="UniProtKB-UniRule"/>
</dbReference>
<evidence type="ECO:0000256" key="4">
    <source>
        <dbReference type="ARBA" id="ARBA00022692"/>
    </source>
</evidence>
<dbReference type="InterPro" id="IPR036019">
    <property type="entry name" value="MscL_channel"/>
</dbReference>
<comment type="similarity">
    <text evidence="9">Belongs to the MscL family.</text>
</comment>
<dbReference type="STRING" id="1218173.BALCAV_0218510"/>
<dbReference type="Proteomes" id="UP000297014">
    <property type="component" value="Unassembled WGS sequence"/>
</dbReference>
<dbReference type="NCBIfam" id="TIGR00220">
    <property type="entry name" value="mscL"/>
    <property type="match status" value="1"/>
</dbReference>
<dbReference type="HAMAP" id="MF_00115">
    <property type="entry name" value="MscL"/>
    <property type="match status" value="1"/>
</dbReference>
<evidence type="ECO:0000313" key="13">
    <source>
        <dbReference type="Proteomes" id="UP000002754"/>
    </source>
</evidence>
<evidence type="ECO:0000256" key="8">
    <source>
        <dbReference type="ARBA" id="ARBA00023303"/>
    </source>
</evidence>
<evidence type="ECO:0000313" key="11">
    <source>
        <dbReference type="EMBL" id="KGA96075.1"/>
    </source>
</evidence>
<evidence type="ECO:0000256" key="6">
    <source>
        <dbReference type="ARBA" id="ARBA00023065"/>
    </source>
</evidence>
<comment type="subunit">
    <text evidence="9">Homopentamer.</text>
</comment>
<dbReference type="EMBL" id="JALP01000326">
    <property type="protein sequence ID" value="THG88713.1"/>
    <property type="molecule type" value="Genomic_DNA"/>
</dbReference>
<dbReference type="EMBL" id="ALPT02000082">
    <property type="protein sequence ID" value="KGA96075.1"/>
    <property type="molecule type" value="Genomic_DNA"/>
</dbReference>
<keyword evidence="3 9" id="KW-1003">Cell membrane</keyword>
<evidence type="ECO:0000256" key="2">
    <source>
        <dbReference type="ARBA" id="ARBA00022448"/>
    </source>
</evidence>
<dbReference type="Gene3D" id="1.10.1200.120">
    <property type="entry name" value="Large-conductance mechanosensitive channel, MscL, domain 1"/>
    <property type="match status" value="1"/>
</dbReference>
<keyword evidence="13" id="KW-1185">Reference proteome</keyword>
<feature type="transmembrane region" description="Helical" evidence="9">
    <location>
        <begin position="63"/>
        <end position="87"/>
    </location>
</feature>
<dbReference type="PANTHER" id="PTHR30266:SF2">
    <property type="entry name" value="LARGE-CONDUCTANCE MECHANOSENSITIVE CHANNEL"/>
    <property type="match status" value="1"/>
</dbReference>
<keyword evidence="6 9" id="KW-0406">Ion transport</keyword>
<gene>
    <name evidence="9" type="primary">mscL</name>
    <name evidence="12" type="ORF">AJ85_00380</name>
    <name evidence="10" type="ORF">BalcAV3406</name>
    <name evidence="11" type="ORF">BALCAV_0218510</name>
</gene>
<proteinExistence type="inferred from homology"/>
<evidence type="ECO:0000256" key="9">
    <source>
        <dbReference type="HAMAP-Rule" id="MF_00115"/>
    </source>
</evidence>
<dbReference type="eggNOG" id="COG1970">
    <property type="taxonomic scope" value="Bacteria"/>
</dbReference>
<dbReference type="PANTHER" id="PTHR30266">
    <property type="entry name" value="MECHANOSENSITIVE CHANNEL MSCL"/>
    <property type="match status" value="1"/>
</dbReference>
<dbReference type="AlphaFoldDB" id="J8TGF4"/>
<dbReference type="InterPro" id="IPR001185">
    <property type="entry name" value="MS_channel"/>
</dbReference>
<dbReference type="Proteomes" id="UP000002754">
    <property type="component" value="Unassembled WGS sequence"/>
</dbReference>
<evidence type="ECO:0000313" key="14">
    <source>
        <dbReference type="Proteomes" id="UP000297014"/>
    </source>
</evidence>
<evidence type="ECO:0000313" key="10">
    <source>
        <dbReference type="EMBL" id="AFV25916.1"/>
    </source>
</evidence>
<organism evidence="11 13">
    <name type="scientific">Alkalihalobacillus alcalophilus ATCC 27647 = CGMCC 1.3604</name>
    <dbReference type="NCBI Taxonomy" id="1218173"/>
    <lineage>
        <taxon>Bacteria</taxon>
        <taxon>Bacillati</taxon>
        <taxon>Bacillota</taxon>
        <taxon>Bacilli</taxon>
        <taxon>Bacillales</taxon>
        <taxon>Bacillaceae</taxon>
        <taxon>Alkalihalobacillus</taxon>
    </lineage>
</organism>
<dbReference type="PRINTS" id="PR01264">
    <property type="entry name" value="MECHCHANNEL"/>
</dbReference>
<dbReference type="RefSeq" id="WP_003323887.1">
    <property type="nucleotide sequence ID" value="NZ_ALPT02000082.1"/>
</dbReference>
<keyword evidence="7 9" id="KW-0472">Membrane</keyword>
<dbReference type="GO" id="GO:0005886">
    <property type="term" value="C:plasma membrane"/>
    <property type="evidence" value="ECO:0007669"/>
    <property type="project" value="UniProtKB-SubCell"/>
</dbReference>
<evidence type="ECO:0000256" key="5">
    <source>
        <dbReference type="ARBA" id="ARBA00022989"/>
    </source>
</evidence>
<keyword evidence="2 9" id="KW-0813">Transport</keyword>
<evidence type="ECO:0000256" key="3">
    <source>
        <dbReference type="ARBA" id="ARBA00022475"/>
    </source>
</evidence>
<evidence type="ECO:0000256" key="7">
    <source>
        <dbReference type="ARBA" id="ARBA00023136"/>
    </source>
</evidence>
<name>J8TGF4_ALKAL</name>
<evidence type="ECO:0000256" key="1">
    <source>
        <dbReference type="ARBA" id="ARBA00004141"/>
    </source>
</evidence>
<dbReference type="Pfam" id="PF01741">
    <property type="entry name" value="MscL"/>
    <property type="match status" value="1"/>
</dbReference>
<keyword evidence="4 9" id="KW-0812">Transmembrane</keyword>
<comment type="function">
    <text evidence="9">Channel that opens in response to stretch forces in the membrane lipid bilayer. May participate in the regulation of osmotic pressure changes within the cell.</text>
</comment>
<keyword evidence="5 9" id="KW-1133">Transmembrane helix</keyword>
<dbReference type="OrthoDB" id="9810350at2"/>